<evidence type="ECO:0000256" key="2">
    <source>
        <dbReference type="ARBA" id="ARBA00006459"/>
    </source>
</evidence>
<keyword evidence="4 9" id="KW-0812">Transmembrane</keyword>
<feature type="compositionally biased region" description="Acidic residues" evidence="8">
    <location>
        <begin position="24"/>
        <end position="33"/>
    </location>
</feature>
<feature type="transmembrane region" description="Helical" evidence="9">
    <location>
        <begin position="841"/>
        <end position="860"/>
    </location>
</feature>
<evidence type="ECO:0000256" key="6">
    <source>
        <dbReference type="ARBA" id="ARBA00022989"/>
    </source>
</evidence>
<dbReference type="GO" id="GO:0005283">
    <property type="term" value="F:amino acid:sodium symporter activity"/>
    <property type="evidence" value="ECO:0007669"/>
    <property type="project" value="TreeGrafter"/>
</dbReference>
<sequence length="929" mass="99177">MAAADDVTTRAPTPEDGPGAATEGDGESDDDETAPPSERGADSESNVESSPGSSPESSPELRQKHGQERSLQSSPEVCQRPSSELSPAPSPGASPAGSPTLGWRCEPAADSRYTSDGEEKGSGRDPDGGQLGRPAECRNTVLGDRSEHADCSQSPHESVESAESVESESTVPLQSVESPVTSHRAEEAGTAARAESPAHPLSEAPADSPSEDPADPSEDPSERREPAEGPGSCADSRLELVPPDSDVSTDDEGGGAVSRFLRASMRKMFHFRLSSRGLRRRSSASQPSQSSPTPSTRTAMETRAARAARRTSDEQVCCSPAGDDTDSPPPGQTGATGGGQTIRMSTLLDRLNGAAAGASSVASSAAGSAASSAAGTSGVAAGPDLIQVSTREPHLHDAPLPALEESESVSFDTPPPPPLPAPSPIADRPAASSSRANRLLSRGSSFLGVYQTVPELSDQEETRRAARGFWQHNYSSPLACLSCTIGLGAICRFALFGGTYGVAFVIQFFILSLLVGMPLMTLHMTMGQYIGSGIVDMWRISPIFKGIGLAAVLAELILGVYTVVPISWMLVYLRDSFVSSYDRYKWAACPGNCSVGYAELVTYTVPQYFNQRVLQRNMSGTGLPEVGYLGFEISFNLAVTWILVYLSLGRGLRSYGKVVYAIVLLAMVSFFTVCIQLLSWTEGLNEFFTDKVLFDNVFWSTVPWVVAARETFMIWGLHGAALMAVTSHNKFNHNLRRDTTLVAFVTLVVLFLSALFGYACLHALRVGDIGYIIGSSSFETEQRSRFLIAPGIGSSHSGGTPPEVKHYTNLVSGVIIKLSAASEEGTVWSSGYQVHRLATELFPSLLAVLAIWRAVVEAVISVCPAKMRSWELTTTFIVCVTGFGLSLPLMTEIGIHIIYFLDYCVGCLWWLVVIYVLEVSEWGFGAFSK</sequence>
<feature type="transmembrane region" description="Helical" evidence="9">
    <location>
        <begin position="698"/>
        <end position="720"/>
    </location>
</feature>
<organism evidence="10 11">
    <name type="scientific">Amphibalanus amphitrite</name>
    <name type="common">Striped barnacle</name>
    <name type="synonym">Balanus amphitrite</name>
    <dbReference type="NCBI Taxonomy" id="1232801"/>
    <lineage>
        <taxon>Eukaryota</taxon>
        <taxon>Metazoa</taxon>
        <taxon>Ecdysozoa</taxon>
        <taxon>Arthropoda</taxon>
        <taxon>Crustacea</taxon>
        <taxon>Multicrustacea</taxon>
        <taxon>Cirripedia</taxon>
        <taxon>Thoracica</taxon>
        <taxon>Thoracicalcarea</taxon>
        <taxon>Balanomorpha</taxon>
        <taxon>Balanoidea</taxon>
        <taxon>Balanidae</taxon>
        <taxon>Amphibalaninae</taxon>
        <taxon>Amphibalanus</taxon>
    </lineage>
</organism>
<dbReference type="PROSITE" id="PS50267">
    <property type="entry name" value="NA_NEUROTRAN_SYMP_3"/>
    <property type="match status" value="1"/>
</dbReference>
<feature type="region of interest" description="Disordered" evidence="8">
    <location>
        <begin position="272"/>
        <end position="346"/>
    </location>
</feature>
<reference evidence="10 11" key="1">
    <citation type="submission" date="2019-07" db="EMBL/GenBank/DDBJ databases">
        <title>Draft genome assembly of a fouling barnacle, Amphibalanus amphitrite (Darwin, 1854): The first reference genome for Thecostraca.</title>
        <authorList>
            <person name="Kim W."/>
        </authorList>
    </citation>
    <scope>NUCLEOTIDE SEQUENCE [LARGE SCALE GENOMIC DNA]</scope>
    <source>
        <strain evidence="10">SNU_AA5</strain>
        <tissue evidence="10">Soma without cirri and trophi</tissue>
    </source>
</reference>
<feature type="compositionally biased region" description="Acidic residues" evidence="8">
    <location>
        <begin position="209"/>
        <end position="219"/>
    </location>
</feature>
<feature type="compositionally biased region" description="Basic and acidic residues" evidence="8">
    <location>
        <begin position="59"/>
        <end position="68"/>
    </location>
</feature>
<evidence type="ECO:0000256" key="3">
    <source>
        <dbReference type="ARBA" id="ARBA00022448"/>
    </source>
</evidence>
<feature type="compositionally biased region" description="Low complexity" evidence="8">
    <location>
        <begin position="43"/>
        <end position="58"/>
    </location>
</feature>
<feature type="transmembrane region" description="Helical" evidence="9">
    <location>
        <begin position="872"/>
        <end position="891"/>
    </location>
</feature>
<name>A0A6A4X867_AMPAM</name>
<evidence type="ECO:0000256" key="5">
    <source>
        <dbReference type="ARBA" id="ARBA00022847"/>
    </source>
</evidence>
<feature type="compositionally biased region" description="Low complexity" evidence="8">
    <location>
        <begin position="283"/>
        <end position="302"/>
    </location>
</feature>
<feature type="transmembrane region" description="Helical" evidence="9">
    <location>
        <begin position="501"/>
        <end position="522"/>
    </location>
</feature>
<feature type="transmembrane region" description="Helical" evidence="9">
    <location>
        <begin position="543"/>
        <end position="571"/>
    </location>
</feature>
<dbReference type="PANTHER" id="PTHR11616:SF323">
    <property type="entry name" value="SODIUM-DEPENDENT TRANSPORTER BEDRAGGLED"/>
    <property type="match status" value="1"/>
</dbReference>
<feature type="region of interest" description="Disordered" evidence="8">
    <location>
        <begin position="1"/>
        <end position="255"/>
    </location>
</feature>
<evidence type="ECO:0000313" key="11">
    <source>
        <dbReference type="Proteomes" id="UP000440578"/>
    </source>
</evidence>
<dbReference type="Pfam" id="PF00209">
    <property type="entry name" value="SNF"/>
    <property type="match status" value="1"/>
</dbReference>
<dbReference type="PANTHER" id="PTHR11616">
    <property type="entry name" value="SODIUM/CHLORIDE DEPENDENT TRANSPORTER"/>
    <property type="match status" value="1"/>
</dbReference>
<dbReference type="GO" id="GO:0005886">
    <property type="term" value="C:plasma membrane"/>
    <property type="evidence" value="ECO:0007669"/>
    <property type="project" value="TreeGrafter"/>
</dbReference>
<feature type="region of interest" description="Disordered" evidence="8">
    <location>
        <begin position="404"/>
        <end position="434"/>
    </location>
</feature>
<dbReference type="GO" id="GO:0015179">
    <property type="term" value="F:L-amino acid transmembrane transporter activity"/>
    <property type="evidence" value="ECO:0007669"/>
    <property type="project" value="TreeGrafter"/>
</dbReference>
<feature type="transmembrane region" description="Helical" evidence="9">
    <location>
        <begin position="741"/>
        <end position="764"/>
    </location>
</feature>
<feature type="compositionally biased region" description="Low complexity" evidence="8">
    <location>
        <begin position="424"/>
        <end position="434"/>
    </location>
</feature>
<evidence type="ECO:0000256" key="9">
    <source>
        <dbReference type="SAM" id="Phobius"/>
    </source>
</evidence>
<dbReference type="AlphaFoldDB" id="A0A6A4X867"/>
<dbReference type="Proteomes" id="UP000440578">
    <property type="component" value="Unassembled WGS sequence"/>
</dbReference>
<feature type="compositionally biased region" description="Pro residues" evidence="8">
    <location>
        <begin position="413"/>
        <end position="423"/>
    </location>
</feature>
<comment type="caution">
    <text evidence="10">The sequence shown here is derived from an EMBL/GenBank/DDBJ whole genome shotgun (WGS) entry which is preliminary data.</text>
</comment>
<keyword evidence="5" id="KW-0769">Symport</keyword>
<keyword evidence="3" id="KW-0813">Transport</keyword>
<dbReference type="EMBL" id="VIIS01000255">
    <property type="protein sequence ID" value="KAF0311208.1"/>
    <property type="molecule type" value="Genomic_DNA"/>
</dbReference>
<feature type="compositionally biased region" description="Basic and acidic residues" evidence="8">
    <location>
        <begin position="107"/>
        <end position="127"/>
    </location>
</feature>
<keyword evidence="7 9" id="KW-0472">Membrane</keyword>
<keyword evidence="6 9" id="KW-1133">Transmembrane helix</keyword>
<dbReference type="GO" id="GO:0089718">
    <property type="term" value="P:amino acid import across plasma membrane"/>
    <property type="evidence" value="ECO:0007669"/>
    <property type="project" value="TreeGrafter"/>
</dbReference>
<feature type="transmembrane region" description="Helical" evidence="9">
    <location>
        <begin position="658"/>
        <end position="678"/>
    </location>
</feature>
<feature type="compositionally biased region" description="Low complexity" evidence="8">
    <location>
        <begin position="81"/>
        <end position="99"/>
    </location>
</feature>
<dbReference type="InterPro" id="IPR037272">
    <property type="entry name" value="SNS_sf"/>
</dbReference>
<comment type="similarity">
    <text evidence="2">Belongs to the sodium:neurotransmitter symporter (SNF) (TC 2.A.22) family.</text>
</comment>
<dbReference type="SUPFAM" id="SSF161070">
    <property type="entry name" value="SNF-like"/>
    <property type="match status" value="1"/>
</dbReference>
<gene>
    <name evidence="10" type="primary">SLC6A1_1</name>
    <name evidence="10" type="ORF">FJT64_017951</name>
</gene>
<accession>A0A6A4X867</accession>
<feature type="compositionally biased region" description="Polar residues" evidence="8">
    <location>
        <begin position="170"/>
        <end position="181"/>
    </location>
</feature>
<protein>
    <submittedName>
        <fullName evidence="10">Sodium-and chloride-dependent GABA transporter 1</fullName>
    </submittedName>
</protein>
<evidence type="ECO:0000313" key="10">
    <source>
        <dbReference type="EMBL" id="KAF0311208.1"/>
    </source>
</evidence>
<feature type="transmembrane region" description="Helical" evidence="9">
    <location>
        <begin position="897"/>
        <end position="917"/>
    </location>
</feature>
<evidence type="ECO:0000256" key="1">
    <source>
        <dbReference type="ARBA" id="ARBA00004141"/>
    </source>
</evidence>
<dbReference type="InterPro" id="IPR000175">
    <property type="entry name" value="Na/ntran_symport"/>
</dbReference>
<evidence type="ECO:0000256" key="7">
    <source>
        <dbReference type="ARBA" id="ARBA00023136"/>
    </source>
</evidence>
<comment type="subcellular location">
    <subcellularLocation>
        <location evidence="1">Membrane</location>
        <topology evidence="1">Multi-pass membrane protein</topology>
    </subcellularLocation>
</comment>
<keyword evidence="11" id="KW-1185">Reference proteome</keyword>
<dbReference type="OrthoDB" id="6366319at2759"/>
<evidence type="ECO:0000256" key="4">
    <source>
        <dbReference type="ARBA" id="ARBA00022692"/>
    </source>
</evidence>
<proteinExistence type="inferred from homology"/>
<evidence type="ECO:0000256" key="8">
    <source>
        <dbReference type="SAM" id="MobiDB-lite"/>
    </source>
</evidence>
<feature type="transmembrane region" description="Helical" evidence="9">
    <location>
        <begin position="626"/>
        <end position="646"/>
    </location>
</feature>